<proteinExistence type="predicted"/>
<accession>A0AA39NSE5</accession>
<protein>
    <submittedName>
        <fullName evidence="2">Uncharacterized protein</fullName>
    </submittedName>
</protein>
<gene>
    <name evidence="2" type="ORF">IW261DRAFT_1425628</name>
    <name evidence="1" type="ORF">IW261DRAFT_1430715</name>
</gene>
<dbReference type="AlphaFoldDB" id="A0AA39NSE5"/>
<evidence type="ECO:0000313" key="1">
    <source>
        <dbReference type="EMBL" id="KAK0457619.1"/>
    </source>
</evidence>
<dbReference type="EMBL" id="JAUEPR010000392">
    <property type="protein sequence ID" value="KAK0457619.1"/>
    <property type="molecule type" value="Genomic_DNA"/>
</dbReference>
<dbReference type="Proteomes" id="UP001175227">
    <property type="component" value="Unassembled WGS sequence"/>
</dbReference>
<evidence type="ECO:0000313" key="3">
    <source>
        <dbReference type="Proteomes" id="UP001175227"/>
    </source>
</evidence>
<name>A0AA39NSE5_9AGAR</name>
<comment type="caution">
    <text evidence="2">The sequence shown here is derived from an EMBL/GenBank/DDBJ whole genome shotgun (WGS) entry which is preliminary data.</text>
</comment>
<dbReference type="EMBL" id="JAUEPR010000057">
    <property type="protein sequence ID" value="KAK0470956.1"/>
    <property type="molecule type" value="Genomic_DNA"/>
</dbReference>
<evidence type="ECO:0000313" key="2">
    <source>
        <dbReference type="EMBL" id="KAK0470956.1"/>
    </source>
</evidence>
<keyword evidence="3" id="KW-1185">Reference proteome</keyword>
<sequence length="141" mass="15999">MATLRSHLPRLVGDCTVVVLFIIYYIEERTPVSFGCILVNALSNDLIEQTYQMLQSSSFEVWSPDQAIIACSMGVDPPPYPQWFKHLPGYSMLTPQDLNLNLSKDHRRLKIGKLLCDTFHVDGQVPVPSGVSLYRWSRSQT</sequence>
<reference evidence="2" key="1">
    <citation type="submission" date="2023-06" db="EMBL/GenBank/DDBJ databases">
        <authorList>
            <consortium name="Lawrence Berkeley National Laboratory"/>
            <person name="Ahrendt S."/>
            <person name="Sahu N."/>
            <person name="Indic B."/>
            <person name="Wong-Bajracharya J."/>
            <person name="Merenyi Z."/>
            <person name="Ke H.-M."/>
            <person name="Monk M."/>
            <person name="Kocsube S."/>
            <person name="Drula E."/>
            <person name="Lipzen A."/>
            <person name="Balint B."/>
            <person name="Henrissat B."/>
            <person name="Andreopoulos B."/>
            <person name="Martin F.M."/>
            <person name="Harder C.B."/>
            <person name="Rigling D."/>
            <person name="Ford K.L."/>
            <person name="Foster G.D."/>
            <person name="Pangilinan J."/>
            <person name="Papanicolaou A."/>
            <person name="Barry K."/>
            <person name="LaButti K."/>
            <person name="Viragh M."/>
            <person name="Koriabine M."/>
            <person name="Yan M."/>
            <person name="Riley R."/>
            <person name="Champramary S."/>
            <person name="Plett K.L."/>
            <person name="Tsai I.J."/>
            <person name="Slot J."/>
            <person name="Sipos G."/>
            <person name="Plett J."/>
            <person name="Nagy L.G."/>
            <person name="Grigoriev I.V."/>
        </authorList>
    </citation>
    <scope>NUCLEOTIDE SEQUENCE</scope>
    <source>
        <strain evidence="2">ICMP 16352</strain>
    </source>
</reference>
<organism evidence="2 3">
    <name type="scientific">Armillaria novae-zelandiae</name>
    <dbReference type="NCBI Taxonomy" id="153914"/>
    <lineage>
        <taxon>Eukaryota</taxon>
        <taxon>Fungi</taxon>
        <taxon>Dikarya</taxon>
        <taxon>Basidiomycota</taxon>
        <taxon>Agaricomycotina</taxon>
        <taxon>Agaricomycetes</taxon>
        <taxon>Agaricomycetidae</taxon>
        <taxon>Agaricales</taxon>
        <taxon>Marasmiineae</taxon>
        <taxon>Physalacriaceae</taxon>
        <taxon>Armillaria</taxon>
    </lineage>
</organism>